<protein>
    <recommendedName>
        <fullName evidence="4">Type VI secretion protein</fullName>
    </recommendedName>
</protein>
<dbReference type="EMBL" id="RAHG01000015">
    <property type="protein sequence ID" value="RJT09554.1"/>
    <property type="molecule type" value="Genomic_DNA"/>
</dbReference>
<keyword evidence="1" id="KW-0812">Transmembrane</keyword>
<comment type="caution">
    <text evidence="2">The sequence shown here is derived from an EMBL/GenBank/DDBJ whole genome shotgun (WGS) entry which is preliminary data.</text>
</comment>
<gene>
    <name evidence="2" type="ORF">D5396_20875</name>
</gene>
<accession>A0ABX9NUF9</accession>
<keyword evidence="1" id="KW-0472">Membrane</keyword>
<dbReference type="Proteomes" id="UP000284119">
    <property type="component" value="Unassembled WGS sequence"/>
</dbReference>
<dbReference type="RefSeq" id="WP_112164037.1">
    <property type="nucleotide sequence ID" value="NZ_JYDE01000001.1"/>
</dbReference>
<evidence type="ECO:0000313" key="2">
    <source>
        <dbReference type="EMBL" id="RJT09554.1"/>
    </source>
</evidence>
<organism evidence="2 3">
    <name type="scientific">Rahnella inusitata</name>
    <dbReference type="NCBI Taxonomy" id="58169"/>
    <lineage>
        <taxon>Bacteria</taxon>
        <taxon>Pseudomonadati</taxon>
        <taxon>Pseudomonadota</taxon>
        <taxon>Gammaproteobacteria</taxon>
        <taxon>Enterobacterales</taxon>
        <taxon>Yersiniaceae</taxon>
        <taxon>Rahnella</taxon>
    </lineage>
</organism>
<feature type="transmembrane region" description="Helical" evidence="1">
    <location>
        <begin position="47"/>
        <end position="70"/>
    </location>
</feature>
<keyword evidence="3" id="KW-1185">Reference proteome</keyword>
<proteinExistence type="predicted"/>
<name>A0ABX9NUF9_9GAMM</name>
<reference evidence="2 3" key="1">
    <citation type="submission" date="2018-09" db="EMBL/GenBank/DDBJ databases">
        <authorList>
            <person name="Le Fleche-Mateos A."/>
        </authorList>
    </citation>
    <scope>NUCLEOTIDE SEQUENCE [LARGE SCALE GENOMIC DNA]</scope>
    <source>
        <strain evidence="2 3">DSM 30078</strain>
    </source>
</reference>
<sequence>MAVDLKNIPKTCIRSTPPRLSRWMVVLVILVGLSILLSRLLTGKNNMWLSVGIPGLFMGALLLILFLIYLQRQIFANAWDRQREKTVIQETRRGRRVLQILAAECCTAHSSADAPFASVASNLLRNENVLFPQRSWRGEENIRLSQLARTAGMSEESHLELLFSALAKQLALRLALLPENKPVRLIFECSSSLAEEQTEAIWSRAWKSRGITQPCSLISVSGMQPIDHWLDYNIQSEALLLIVSCQYAAADTHLSAEAVTGVLMGNRLTQHVLPPIALLHRPELVGETSNAFEYAIVQALDWVPVAPETPEHLWLSGMAADSDEYLAVMKAISSSSLSRIEPQTTHNLHDFMGYPGKGAVWIAVAAAAQAIQQHPAHHLLICHEQQNGKVWNMVVSPVASVKESGL</sequence>
<evidence type="ECO:0000256" key="1">
    <source>
        <dbReference type="SAM" id="Phobius"/>
    </source>
</evidence>
<evidence type="ECO:0008006" key="4">
    <source>
        <dbReference type="Google" id="ProtNLM"/>
    </source>
</evidence>
<keyword evidence="1" id="KW-1133">Transmembrane helix</keyword>
<evidence type="ECO:0000313" key="3">
    <source>
        <dbReference type="Proteomes" id="UP000284119"/>
    </source>
</evidence>
<feature type="transmembrane region" description="Helical" evidence="1">
    <location>
        <begin position="20"/>
        <end position="41"/>
    </location>
</feature>